<feature type="signal peptide" evidence="1">
    <location>
        <begin position="1"/>
        <end position="17"/>
    </location>
</feature>
<sequence>MAFFFVLVLLLFDIGFGVNLLEYTIEHFEVMVLMHNPHYAIHHITRLPCHARLTMAIRTNSGTSYIPLARPLRPHPHRPDPALSYPLRLVGVFTLRSAFRFELDVNHRTATPPRLSFRGAYPCARGLSW</sequence>
<protein>
    <recommendedName>
        <fullName evidence="4">Secreted protein</fullName>
    </recommendedName>
</protein>
<evidence type="ECO:0000313" key="3">
    <source>
        <dbReference type="Proteomes" id="UP000248349"/>
    </source>
</evidence>
<reference evidence="2 3" key="1">
    <citation type="submission" date="2016-12" db="EMBL/GenBank/DDBJ databases">
        <title>The genomes of Aspergillus section Nigri reveals drivers in fungal speciation.</title>
        <authorList>
            <consortium name="DOE Joint Genome Institute"/>
            <person name="Vesth T.C."/>
            <person name="Nybo J."/>
            <person name="Theobald S."/>
            <person name="Brandl J."/>
            <person name="Frisvad J.C."/>
            <person name="Nielsen K.F."/>
            <person name="Lyhne E.K."/>
            <person name="Kogle M.E."/>
            <person name="Kuo A."/>
            <person name="Riley R."/>
            <person name="Clum A."/>
            <person name="Nolan M."/>
            <person name="Lipzen A."/>
            <person name="Salamov A."/>
            <person name="Henrissat B."/>
            <person name="Wiebenga A."/>
            <person name="De Vries R.P."/>
            <person name="Grigoriev I.V."/>
            <person name="Mortensen U.H."/>
            <person name="Andersen M.R."/>
            <person name="Baker S.E."/>
        </authorList>
    </citation>
    <scope>NUCLEOTIDE SEQUENCE [LARGE SCALE GENOMIC DNA]</scope>
    <source>
        <strain evidence="2 3">JOP 1030-1</strain>
    </source>
</reference>
<dbReference type="AlphaFoldDB" id="A0A318ZWF0"/>
<evidence type="ECO:0000313" key="2">
    <source>
        <dbReference type="EMBL" id="PYH44458.1"/>
    </source>
</evidence>
<dbReference type="Proteomes" id="UP000248349">
    <property type="component" value="Unassembled WGS sequence"/>
</dbReference>
<gene>
    <name evidence="2" type="ORF">BP01DRAFT_83410</name>
</gene>
<keyword evidence="3" id="KW-1185">Reference proteome</keyword>
<keyword evidence="1" id="KW-0732">Signal</keyword>
<evidence type="ECO:0008006" key="4">
    <source>
        <dbReference type="Google" id="ProtNLM"/>
    </source>
</evidence>
<organism evidence="2 3">
    <name type="scientific">Aspergillus saccharolyticus JOP 1030-1</name>
    <dbReference type="NCBI Taxonomy" id="1450539"/>
    <lineage>
        <taxon>Eukaryota</taxon>
        <taxon>Fungi</taxon>
        <taxon>Dikarya</taxon>
        <taxon>Ascomycota</taxon>
        <taxon>Pezizomycotina</taxon>
        <taxon>Eurotiomycetes</taxon>
        <taxon>Eurotiomycetidae</taxon>
        <taxon>Eurotiales</taxon>
        <taxon>Aspergillaceae</taxon>
        <taxon>Aspergillus</taxon>
        <taxon>Aspergillus subgen. Circumdati</taxon>
    </lineage>
</organism>
<dbReference type="RefSeq" id="XP_025430440.1">
    <property type="nucleotide sequence ID" value="XM_025580152.1"/>
</dbReference>
<name>A0A318ZWF0_9EURO</name>
<proteinExistence type="predicted"/>
<dbReference type="GeneID" id="37081381"/>
<evidence type="ECO:0000256" key="1">
    <source>
        <dbReference type="SAM" id="SignalP"/>
    </source>
</evidence>
<accession>A0A318ZWF0</accession>
<feature type="chain" id="PRO_5016420072" description="Secreted protein" evidence="1">
    <location>
        <begin position="18"/>
        <end position="129"/>
    </location>
</feature>
<dbReference type="EMBL" id="KZ821237">
    <property type="protein sequence ID" value="PYH44458.1"/>
    <property type="molecule type" value="Genomic_DNA"/>
</dbReference>